<dbReference type="SUPFAM" id="SSF103473">
    <property type="entry name" value="MFS general substrate transporter"/>
    <property type="match status" value="1"/>
</dbReference>
<feature type="transmembrane region" description="Helical" evidence="7">
    <location>
        <begin position="417"/>
        <end position="439"/>
    </location>
</feature>
<feature type="transmembrane region" description="Helical" evidence="7">
    <location>
        <begin position="70"/>
        <end position="89"/>
    </location>
</feature>
<evidence type="ECO:0000256" key="3">
    <source>
        <dbReference type="ARBA" id="ARBA00022475"/>
    </source>
</evidence>
<evidence type="ECO:0000256" key="1">
    <source>
        <dbReference type="ARBA" id="ARBA00004651"/>
    </source>
</evidence>
<evidence type="ECO:0000256" key="4">
    <source>
        <dbReference type="ARBA" id="ARBA00022692"/>
    </source>
</evidence>
<dbReference type="KEGG" id="vab:WPS_13920"/>
<evidence type="ECO:0000313" key="9">
    <source>
        <dbReference type="EMBL" id="BDE06116.1"/>
    </source>
</evidence>
<keyword evidence="3" id="KW-1003">Cell membrane</keyword>
<proteinExistence type="predicted"/>
<feature type="transmembrane region" description="Helical" evidence="7">
    <location>
        <begin position="489"/>
        <end position="507"/>
    </location>
</feature>
<feature type="transmembrane region" description="Helical" evidence="7">
    <location>
        <begin position="248"/>
        <end position="267"/>
    </location>
</feature>
<evidence type="ECO:0000256" key="6">
    <source>
        <dbReference type="ARBA" id="ARBA00023136"/>
    </source>
</evidence>
<evidence type="ECO:0000259" key="8">
    <source>
        <dbReference type="PROSITE" id="PS50850"/>
    </source>
</evidence>
<dbReference type="CDD" id="cd17503">
    <property type="entry name" value="MFS_LmrB_MDR_like"/>
    <property type="match status" value="1"/>
</dbReference>
<feature type="transmembrane region" description="Helical" evidence="7">
    <location>
        <begin position="287"/>
        <end position="306"/>
    </location>
</feature>
<gene>
    <name evidence="9" type="ORF">WPS_13920</name>
</gene>
<dbReference type="PROSITE" id="PS50850">
    <property type="entry name" value="MFS"/>
    <property type="match status" value="1"/>
</dbReference>
<keyword evidence="5 7" id="KW-1133">Transmembrane helix</keyword>
<keyword evidence="4 7" id="KW-0812">Transmembrane</keyword>
<keyword evidence="10" id="KW-1185">Reference proteome</keyword>
<dbReference type="Gene3D" id="1.20.1250.20">
    <property type="entry name" value="MFS general substrate transporter like domains"/>
    <property type="match status" value="1"/>
</dbReference>
<dbReference type="GO" id="GO:0022857">
    <property type="term" value="F:transmembrane transporter activity"/>
    <property type="evidence" value="ECO:0007669"/>
    <property type="project" value="InterPro"/>
</dbReference>
<evidence type="ECO:0000256" key="7">
    <source>
        <dbReference type="SAM" id="Phobius"/>
    </source>
</evidence>
<dbReference type="Proteomes" id="UP001317532">
    <property type="component" value="Chromosome"/>
</dbReference>
<feature type="domain" description="Major facilitator superfamily (MFS) profile" evidence="8">
    <location>
        <begin position="32"/>
        <end position="512"/>
    </location>
</feature>
<dbReference type="AlphaFoldDB" id="A0AAN2C9K5"/>
<dbReference type="InterPro" id="IPR004638">
    <property type="entry name" value="EmrB-like"/>
</dbReference>
<dbReference type="EMBL" id="AP025523">
    <property type="protein sequence ID" value="BDE06116.1"/>
    <property type="molecule type" value="Genomic_DNA"/>
</dbReference>
<feature type="transmembrane region" description="Helical" evidence="7">
    <location>
        <begin position="382"/>
        <end position="405"/>
    </location>
</feature>
<dbReference type="NCBIfam" id="TIGR00711">
    <property type="entry name" value="efflux_EmrB"/>
    <property type="match status" value="1"/>
</dbReference>
<feature type="transmembrane region" description="Helical" evidence="7">
    <location>
        <begin position="186"/>
        <end position="205"/>
    </location>
</feature>
<evidence type="ECO:0000313" key="10">
    <source>
        <dbReference type="Proteomes" id="UP001317532"/>
    </source>
</evidence>
<dbReference type="PANTHER" id="PTHR23501">
    <property type="entry name" value="MAJOR FACILITATOR SUPERFAMILY"/>
    <property type="match status" value="1"/>
</dbReference>
<feature type="transmembrane region" description="Helical" evidence="7">
    <location>
        <begin position="30"/>
        <end position="50"/>
    </location>
</feature>
<feature type="transmembrane region" description="Helical" evidence="7">
    <location>
        <begin position="98"/>
        <end position="117"/>
    </location>
</feature>
<dbReference type="Pfam" id="PF07690">
    <property type="entry name" value="MFS_1"/>
    <property type="match status" value="1"/>
</dbReference>
<keyword evidence="2" id="KW-0813">Transport</keyword>
<dbReference type="InterPro" id="IPR011701">
    <property type="entry name" value="MFS"/>
</dbReference>
<dbReference type="InterPro" id="IPR020846">
    <property type="entry name" value="MFS_dom"/>
</dbReference>
<dbReference type="InterPro" id="IPR036259">
    <property type="entry name" value="MFS_trans_sf"/>
</dbReference>
<evidence type="ECO:0000256" key="5">
    <source>
        <dbReference type="ARBA" id="ARBA00022989"/>
    </source>
</evidence>
<dbReference type="PANTHER" id="PTHR23501:SF174">
    <property type="entry name" value="MULTIDRUG EXPORT PROTEIN EMRB-RELATED"/>
    <property type="match status" value="1"/>
</dbReference>
<dbReference type="GO" id="GO:0005886">
    <property type="term" value="C:plasma membrane"/>
    <property type="evidence" value="ECO:0007669"/>
    <property type="project" value="UniProtKB-SubCell"/>
</dbReference>
<name>A0AAN2C9K5_UNVUL</name>
<evidence type="ECO:0000256" key="2">
    <source>
        <dbReference type="ARBA" id="ARBA00022448"/>
    </source>
</evidence>
<feature type="transmembrane region" description="Helical" evidence="7">
    <location>
        <begin position="326"/>
        <end position="344"/>
    </location>
</feature>
<reference evidence="9 10" key="1">
    <citation type="journal article" date="2022" name="ISME Commun">
        <title>Vulcanimicrobium alpinus gen. nov. sp. nov., the first cultivated representative of the candidate phylum 'Eremiobacterota', is a metabolically versatile aerobic anoxygenic phototroph.</title>
        <authorList>
            <person name="Yabe S."/>
            <person name="Muto K."/>
            <person name="Abe K."/>
            <person name="Yokota A."/>
            <person name="Staudigel H."/>
            <person name="Tebo B.M."/>
        </authorList>
    </citation>
    <scope>NUCLEOTIDE SEQUENCE [LARGE SCALE GENOMIC DNA]</scope>
    <source>
        <strain evidence="9 10">WC8-2</strain>
    </source>
</reference>
<feature type="transmembrane region" description="Helical" evidence="7">
    <location>
        <begin position="351"/>
        <end position="370"/>
    </location>
</feature>
<organism evidence="9 10">
    <name type="scientific">Vulcanimicrobium alpinum</name>
    <dbReference type="NCBI Taxonomy" id="3016050"/>
    <lineage>
        <taxon>Bacteria</taxon>
        <taxon>Bacillati</taxon>
        <taxon>Vulcanimicrobiota</taxon>
        <taxon>Vulcanimicrobiia</taxon>
        <taxon>Vulcanimicrobiales</taxon>
        <taxon>Vulcanimicrobiaceae</taxon>
        <taxon>Vulcanimicrobium</taxon>
    </lineage>
</organism>
<feature type="transmembrane region" description="Helical" evidence="7">
    <location>
        <begin position="217"/>
        <end position="236"/>
    </location>
</feature>
<keyword evidence="6 7" id="KW-0472">Membrane</keyword>
<accession>A0AAN2C9K5</accession>
<sequence length="516" mass="54168">MVAYRYWTRALACATMAPMDSVVEYGWRRAAVVAGVMLATVLQVLDATIVNVALPTIQGNLGASLDDGTWIITGYIIAAVIVIPLTPWLQTRFGRKRYYLAAIAGFTLTSALCGLSTGLGELVVFRILQGLCGGGLAATGQAILRDTFPPRQLGLSQVLVATGAITGPSIGPTLGGILTDAWSWNWIFYINVVPGVLAVVLLLLYLRDPAAPRRARIDVPGLALLAIGLGCLQYALNEGERNDWFADARLVTCAVLACGGLAAFVWWELRTAQPIVDLRILKNRTVAAGTLLAGVTGFTLFGGIVLAPQFTQGVLGFTATLSGESVLVRALGILLFTPLTLAFLNRMKWNARWLLGAGYALVAAANLWQAEVTASSGEFATYVLPLFVGGIGFAQLFTPLAVTVLGAVRGVDTPKAAALLALAQQLGGSIATAVLVTLLDRRGAFHHDALAAGITLSRAAIANVVQHVSPQALAGLVTREASALSFADAFYLLALCGALAVPLVLILRTKPVLASP</sequence>
<comment type="subcellular location">
    <subcellularLocation>
        <location evidence="1">Cell membrane</location>
        <topology evidence="1">Multi-pass membrane protein</topology>
    </subcellularLocation>
</comment>
<protein>
    <submittedName>
        <fullName evidence="9">MFS transporter</fullName>
    </submittedName>
</protein>